<comment type="caution">
    <text evidence="1">The sequence shown here is derived from an EMBL/GenBank/DDBJ whole genome shotgun (WGS) entry which is preliminary data.</text>
</comment>
<evidence type="ECO:0000313" key="1">
    <source>
        <dbReference type="EMBL" id="KAI8526057.1"/>
    </source>
</evidence>
<proteinExistence type="predicted"/>
<organism evidence="1 2">
    <name type="scientific">Rhododendron molle</name>
    <name type="common">Chinese azalea</name>
    <name type="synonym">Azalea mollis</name>
    <dbReference type="NCBI Taxonomy" id="49168"/>
    <lineage>
        <taxon>Eukaryota</taxon>
        <taxon>Viridiplantae</taxon>
        <taxon>Streptophyta</taxon>
        <taxon>Embryophyta</taxon>
        <taxon>Tracheophyta</taxon>
        <taxon>Spermatophyta</taxon>
        <taxon>Magnoliopsida</taxon>
        <taxon>eudicotyledons</taxon>
        <taxon>Gunneridae</taxon>
        <taxon>Pentapetalae</taxon>
        <taxon>asterids</taxon>
        <taxon>Ericales</taxon>
        <taxon>Ericaceae</taxon>
        <taxon>Ericoideae</taxon>
        <taxon>Rhodoreae</taxon>
        <taxon>Rhododendron</taxon>
    </lineage>
</organism>
<sequence length="68" mass="7550">MVVAFSSALYLTFGNRDGNKDKAWIYALSSGCANIHTNLFFRLPTIPPPSRSHGVHILPTNFRQTSVD</sequence>
<dbReference type="EMBL" id="CM046400">
    <property type="protein sequence ID" value="KAI8526057.1"/>
    <property type="molecule type" value="Genomic_DNA"/>
</dbReference>
<gene>
    <name evidence="1" type="ORF">RHMOL_Rhmol13G0279200</name>
</gene>
<evidence type="ECO:0000313" key="2">
    <source>
        <dbReference type="Proteomes" id="UP001062846"/>
    </source>
</evidence>
<keyword evidence="2" id="KW-1185">Reference proteome</keyword>
<name>A0ACC0LBX0_RHOML</name>
<accession>A0ACC0LBX0</accession>
<dbReference type="Proteomes" id="UP001062846">
    <property type="component" value="Chromosome 13"/>
</dbReference>
<reference evidence="1" key="1">
    <citation type="submission" date="2022-02" db="EMBL/GenBank/DDBJ databases">
        <title>Plant Genome Project.</title>
        <authorList>
            <person name="Zhang R.-G."/>
        </authorList>
    </citation>
    <scope>NUCLEOTIDE SEQUENCE</scope>
    <source>
        <strain evidence="1">AT1</strain>
    </source>
</reference>
<protein>
    <submittedName>
        <fullName evidence="1">Uncharacterized protein</fullName>
    </submittedName>
</protein>